<reference evidence="7" key="1">
    <citation type="submission" date="2020-11" db="EMBL/GenBank/DDBJ databases">
        <authorList>
            <person name="Tran Van P."/>
        </authorList>
    </citation>
    <scope>NUCLEOTIDE SEQUENCE</scope>
</reference>
<dbReference type="AlphaFoldDB" id="A0A7R9A9V1"/>
<dbReference type="Pfam" id="PF10363">
    <property type="entry name" value="RTP1_C1"/>
    <property type="match status" value="1"/>
</dbReference>
<evidence type="ECO:0000259" key="5">
    <source>
        <dbReference type="Pfam" id="PF23565"/>
    </source>
</evidence>
<organism evidence="7">
    <name type="scientific">Darwinula stevensoni</name>
    <dbReference type="NCBI Taxonomy" id="69355"/>
    <lineage>
        <taxon>Eukaryota</taxon>
        <taxon>Metazoa</taxon>
        <taxon>Ecdysozoa</taxon>
        <taxon>Arthropoda</taxon>
        <taxon>Crustacea</taxon>
        <taxon>Oligostraca</taxon>
        <taxon>Ostracoda</taxon>
        <taxon>Podocopa</taxon>
        <taxon>Podocopida</taxon>
        <taxon>Darwinulocopina</taxon>
        <taxon>Darwinuloidea</taxon>
        <taxon>Darwinulidae</taxon>
        <taxon>Darwinula</taxon>
    </lineage>
</organism>
<dbReference type="EMBL" id="CAJPEV010002709">
    <property type="protein sequence ID" value="CAG0897820.1"/>
    <property type="molecule type" value="Genomic_DNA"/>
</dbReference>
<dbReference type="InterPro" id="IPR016024">
    <property type="entry name" value="ARM-type_fold"/>
</dbReference>
<dbReference type="InterPro" id="IPR019451">
    <property type="entry name" value="Rtp1_C1"/>
</dbReference>
<dbReference type="Proteomes" id="UP000677054">
    <property type="component" value="Unassembled WGS sequence"/>
</dbReference>
<feature type="domain" description="TANGO6 HEAT repeat" evidence="5">
    <location>
        <begin position="248"/>
        <end position="471"/>
    </location>
</feature>
<dbReference type="SUPFAM" id="SSF48371">
    <property type="entry name" value="ARM repeat"/>
    <property type="match status" value="1"/>
</dbReference>
<evidence type="ECO:0000259" key="4">
    <source>
        <dbReference type="Pfam" id="PF10363"/>
    </source>
</evidence>
<evidence type="ECO:0000313" key="7">
    <source>
        <dbReference type="EMBL" id="CAD7250199.1"/>
    </source>
</evidence>
<name>A0A7R9A9V1_9CRUS</name>
<gene>
    <name evidence="7" type="ORF">DSTB1V02_LOCUS9981</name>
</gene>
<dbReference type="InterPro" id="IPR019414">
    <property type="entry name" value="Rtp1_C2"/>
</dbReference>
<evidence type="ECO:0000313" key="8">
    <source>
        <dbReference type="Proteomes" id="UP000677054"/>
    </source>
</evidence>
<dbReference type="Pfam" id="PF25267">
    <property type="entry name" value="TANGO6_N"/>
    <property type="match status" value="1"/>
</dbReference>
<feature type="region of interest" description="Disordered" evidence="2">
    <location>
        <begin position="635"/>
        <end position="665"/>
    </location>
</feature>
<dbReference type="PANTHER" id="PTHR20959:SF1">
    <property type="entry name" value="TRANSPORT AND GOLGI ORGANIZATION PROTEIN 6 HOMOLOG"/>
    <property type="match status" value="1"/>
</dbReference>
<feature type="domain" description="RNA polymerase II assembly factor Rtp1 C-terminal" evidence="3">
    <location>
        <begin position="862"/>
        <end position="893"/>
    </location>
</feature>
<sequence>MAAAVEDDLLQNLEKCEAIISEEEWSAALQNFQNETGYILQTWLFLECRTLGKDDIRLLFADRLLLLLTSLAMDLKACSSTLHQQPMNELSLQEHKVVSSALQFLDVFGILPYLKCGFGIPLEKRFPSQVLPFIPVKQEGHYETNHLIGVMTGILVMIEVQELLALFLSSPVCVDVLAAFLQLVHHCDDVDKVIQKHLKIQLYKQFLPKIPQVELVKLLMLLMGTRDIQASSGDWLRQVGQVILNQVLLSSGGVRAFMTGITDAESQSNASTRWDVCNTVARIVVHLASRNRRPLALENNICPQLLELLNVKNEEGTGSFLRILGTTLDLLHKSHPEAISVHIFTPLFSFLSLSNVDISDDIERLHRLFVAGTSVGLGSAFVTQGLGPHIWSLICIHAESGVSYLKNILGEILLQYFESETEQRRKEILEGILGIRDLDLPGVDVNIHVKPSSGGGLVITSQPPSGAEEEIWLCLAESVCDLIIHLREPSLLLGIFLNILQSLSSSELSLARFVRLSAAASTLSMKPSTIEAVLQCPSHSLAVLTVILERGKESMQETSSEKGEESESLLMAIVTATCLLSQVQACDGIWTEAKALLPILRSLSSSHTNPQVRKAADELHTIVAMHGLVLHSAASDDRTMAPPSSAENSSDKNVEKLDGKEKLQKKSANKETFEDALHDVCDPLLPVQGHGIITLSRLLLHKDPETLQHLEQIFAILQRCLKHEDSYVYLSAIQGLVALGTVSPNVAVPVLAQHYSDLGERDADEDTRLKVGEALVRITKLLVLTCIREGDPILRASSLSCLANLCAALNFALGPILQEVLSIVNMCCEDKNLEVRRGAANALQVILRGLGKNFLHILGGDVRDVYRQIKSLHRQDPDPIVQLHAQLALEELDSSMKELIASEMKIEKKIRILHPSS</sequence>
<feature type="domain" description="TANGO6 N-terminal" evidence="6">
    <location>
        <begin position="53"/>
        <end position="192"/>
    </location>
</feature>
<dbReference type="InterPro" id="IPR011989">
    <property type="entry name" value="ARM-like"/>
</dbReference>
<feature type="compositionally biased region" description="Basic and acidic residues" evidence="2">
    <location>
        <begin position="649"/>
        <end position="665"/>
    </location>
</feature>
<dbReference type="EMBL" id="LR902226">
    <property type="protein sequence ID" value="CAD7250199.1"/>
    <property type="molecule type" value="Genomic_DNA"/>
</dbReference>
<dbReference type="OrthoDB" id="6349510at2759"/>
<dbReference type="GO" id="GO:0009306">
    <property type="term" value="P:protein secretion"/>
    <property type="evidence" value="ECO:0007669"/>
    <property type="project" value="TreeGrafter"/>
</dbReference>
<keyword evidence="8" id="KW-1185">Reference proteome</keyword>
<evidence type="ECO:0000256" key="1">
    <source>
        <dbReference type="ARBA" id="ARBA00005724"/>
    </source>
</evidence>
<dbReference type="Gene3D" id="1.25.10.10">
    <property type="entry name" value="Leucine-rich Repeat Variant"/>
    <property type="match status" value="1"/>
</dbReference>
<dbReference type="PANTHER" id="PTHR20959">
    <property type="entry name" value="TRANSPORT AND GOLGI ORGANIZATION PROTEIN 6 FAMILY MEMBER"/>
    <property type="match status" value="1"/>
</dbReference>
<dbReference type="InterPro" id="IPR057407">
    <property type="entry name" value="HEAT_TANGO6"/>
</dbReference>
<accession>A0A7R9A9V1</accession>
<dbReference type="Pfam" id="PF10304">
    <property type="entry name" value="RTP1_C2"/>
    <property type="match status" value="1"/>
</dbReference>
<evidence type="ECO:0000256" key="2">
    <source>
        <dbReference type="SAM" id="MobiDB-lite"/>
    </source>
</evidence>
<evidence type="ECO:0000259" key="6">
    <source>
        <dbReference type="Pfam" id="PF25267"/>
    </source>
</evidence>
<feature type="domain" description="RNA polymerase II assembly factor Rtp1 C-terminal" evidence="4">
    <location>
        <begin position="673"/>
        <end position="780"/>
    </location>
</feature>
<dbReference type="InterPro" id="IPR039600">
    <property type="entry name" value="TANGO6/Rtp1"/>
</dbReference>
<protein>
    <submittedName>
        <fullName evidence="7">Uncharacterized protein</fullName>
    </submittedName>
</protein>
<evidence type="ECO:0000259" key="3">
    <source>
        <dbReference type="Pfam" id="PF10304"/>
    </source>
</evidence>
<dbReference type="InterPro" id="IPR057347">
    <property type="entry name" value="TANGO6_N"/>
</dbReference>
<comment type="similarity">
    <text evidence="1">Belongs to the Tango6 family.</text>
</comment>
<proteinExistence type="inferred from homology"/>
<dbReference type="Pfam" id="PF23565">
    <property type="entry name" value="ARM_TANGO6"/>
    <property type="match status" value="1"/>
</dbReference>